<dbReference type="AlphaFoldDB" id="A0A024UBZ4"/>
<sequence length="778" mass="85473">MSHQVGSAPPDALESLVTKTGPAKGTGGSHDVVRDVDIKYPTGDQAVLLDDIGCGFCYYESGRVAVCVSKVNALQKRYYFYANNRSKVLLCSIDEHVVGMAGRPDGTKLVLTKDSAILSNATNDIVKTWRWNPNAQNAGTPPSDPIVIQLNESLTFKFVDRKHIAVKFVSVGVSVVFECGERLKRDDTYLQHSTKIQHGAQRGKLLVDTAHQPNLIQRQKQIEVAALEKRSKQHPRSTDLTHSDIKQVVTALEHKFDDYQGLHVTPYCTGSWLQDAQSQTLADLPVLPKTGFEVGKAPTLFGREMHPHAPSHLVSTLQDKDGKWLSSLDIRTRLERASPVLPRTAVLCNASGRYSVDIQIPGGSAQPEGTKLEVVSGHQLDDFLKDDCATDQLVVVACLREDDLSSRKAEKVLQLVATILAHPQEDLSPHALPQAIVAGIVNAKYRLVKVDLAESREFAKRFSIHATPTFLMFFEGKLVGVTSLGGHAVRIAPTTRNVNLTSKMDHPPRTLLVQRGAKQQVLSEKTLRKELFAWDLALGAEEAFQRLSKLNKATQGHGVPPCYNLLLLCDDIGEADLRSLERYIRSTDSKKAPNPTQQCVVGLIVTSPVFEAPFASTLCQNCRTAQGRRVSVATIDDGVCPHCGIIPKAIVEASSAMSTVLSVAQVFIYRHIRAPTLHRLAEKWADQVTQKKSEQVSSNQLLPTMETRDNVGLQMLRGAEVELHKGLTKDTLLREMERYLQAGRRGLFVPKDSTLHMALSAADTSVLNTHLTGKPNSA</sequence>
<dbReference type="EMBL" id="KI913959">
    <property type="protein sequence ID" value="ETW03735.1"/>
    <property type="molecule type" value="Genomic_DNA"/>
</dbReference>
<reference evidence="3" key="1">
    <citation type="submission" date="2013-12" db="EMBL/GenBank/DDBJ databases">
        <title>The Genome Sequence of Aphanomyces invadans NJM9701.</title>
        <authorList>
            <consortium name="The Broad Institute Genomics Platform"/>
            <person name="Russ C."/>
            <person name="Tyler B."/>
            <person name="van West P."/>
            <person name="Dieguez-Uribeondo J."/>
            <person name="Young S.K."/>
            <person name="Zeng Q."/>
            <person name="Gargeya S."/>
            <person name="Fitzgerald M."/>
            <person name="Abouelleil A."/>
            <person name="Alvarado L."/>
            <person name="Chapman S.B."/>
            <person name="Gainer-Dewar J."/>
            <person name="Goldberg J."/>
            <person name="Griggs A."/>
            <person name="Gujja S."/>
            <person name="Hansen M."/>
            <person name="Howarth C."/>
            <person name="Imamovic A."/>
            <person name="Ireland A."/>
            <person name="Larimer J."/>
            <person name="McCowan C."/>
            <person name="Murphy C."/>
            <person name="Pearson M."/>
            <person name="Poon T.W."/>
            <person name="Priest M."/>
            <person name="Roberts A."/>
            <person name="Saif S."/>
            <person name="Shea T."/>
            <person name="Sykes S."/>
            <person name="Wortman J."/>
            <person name="Nusbaum C."/>
            <person name="Birren B."/>
        </authorList>
    </citation>
    <scope>NUCLEOTIDE SEQUENCE [LARGE SCALE GENOMIC DNA]</scope>
    <source>
        <strain evidence="3">NJM9701</strain>
    </source>
</reference>
<evidence type="ECO:0000313" key="3">
    <source>
        <dbReference type="EMBL" id="ETW03735.1"/>
    </source>
</evidence>
<dbReference type="OrthoDB" id="2121326at2759"/>
<feature type="region of interest" description="Disordered" evidence="1">
    <location>
        <begin position="1"/>
        <end position="29"/>
    </location>
</feature>
<dbReference type="SUPFAM" id="SSF52833">
    <property type="entry name" value="Thioredoxin-like"/>
    <property type="match status" value="1"/>
</dbReference>
<dbReference type="PANTHER" id="PTHR23093:SF16">
    <property type="entry name" value="FAM194 C-TERMINAL DOMAIN-CONTAINING PROTEIN"/>
    <property type="match status" value="1"/>
</dbReference>
<dbReference type="PANTHER" id="PTHR23093">
    <property type="entry name" value="SIMILAR TO CHROMOSOME 3 OPEN READING FRAME 20"/>
    <property type="match status" value="1"/>
</dbReference>
<evidence type="ECO:0000259" key="2">
    <source>
        <dbReference type="Pfam" id="PF14977"/>
    </source>
</evidence>
<accession>A0A024UBZ4</accession>
<gene>
    <name evidence="3" type="ORF">H310_05110</name>
</gene>
<feature type="domain" description="FAM194 C-terminal" evidence="2">
    <location>
        <begin position="39"/>
        <end position="193"/>
    </location>
</feature>
<dbReference type="InterPro" id="IPR036249">
    <property type="entry name" value="Thioredoxin-like_sf"/>
</dbReference>
<organism evidence="3">
    <name type="scientific">Aphanomyces invadans</name>
    <dbReference type="NCBI Taxonomy" id="157072"/>
    <lineage>
        <taxon>Eukaryota</taxon>
        <taxon>Sar</taxon>
        <taxon>Stramenopiles</taxon>
        <taxon>Oomycota</taxon>
        <taxon>Saprolegniomycetes</taxon>
        <taxon>Saprolegniales</taxon>
        <taxon>Verrucalvaceae</taxon>
        <taxon>Aphanomyces</taxon>
    </lineage>
</organism>
<dbReference type="Pfam" id="PF14977">
    <property type="entry name" value="FAM194"/>
    <property type="match status" value="1"/>
</dbReference>
<dbReference type="InterPro" id="IPR029281">
    <property type="entry name" value="FAM194_C"/>
</dbReference>
<proteinExistence type="predicted"/>
<evidence type="ECO:0000256" key="1">
    <source>
        <dbReference type="SAM" id="MobiDB-lite"/>
    </source>
</evidence>
<dbReference type="VEuPathDB" id="FungiDB:H310_05110"/>
<dbReference type="RefSeq" id="XP_008867964.1">
    <property type="nucleotide sequence ID" value="XM_008869742.1"/>
</dbReference>
<name>A0A024UBZ4_9STRA</name>
<dbReference type="GeneID" id="20082160"/>
<dbReference type="Gene3D" id="3.40.30.10">
    <property type="entry name" value="Glutaredoxin"/>
    <property type="match status" value="1"/>
</dbReference>
<dbReference type="eggNOG" id="ENOG502RXEY">
    <property type="taxonomic scope" value="Eukaryota"/>
</dbReference>
<dbReference type="CDD" id="cd02947">
    <property type="entry name" value="TRX_family"/>
    <property type="match status" value="1"/>
</dbReference>
<protein>
    <recommendedName>
        <fullName evidence="2">FAM194 C-terminal domain-containing protein</fullName>
    </recommendedName>
</protein>